<dbReference type="EMBL" id="VOSM01000005">
    <property type="protein sequence ID" value="TXD36575.1"/>
    <property type="molecule type" value="Genomic_DNA"/>
</dbReference>
<dbReference type="AlphaFoldDB" id="A0A5C6X430"/>
<feature type="signal peptide" evidence="1">
    <location>
        <begin position="1"/>
        <end position="28"/>
    </location>
</feature>
<proteinExistence type="predicted"/>
<evidence type="ECO:0000313" key="3">
    <source>
        <dbReference type="Proteomes" id="UP000321412"/>
    </source>
</evidence>
<dbReference type="PROSITE" id="PS51257">
    <property type="entry name" value="PROKAR_LIPOPROTEIN"/>
    <property type="match status" value="1"/>
</dbReference>
<evidence type="ECO:0000256" key="1">
    <source>
        <dbReference type="SAM" id="SignalP"/>
    </source>
</evidence>
<reference evidence="2 3" key="1">
    <citation type="submission" date="2019-08" db="EMBL/GenBank/DDBJ databases">
        <title>Bradymonadales sp. TMQ4.</title>
        <authorList>
            <person name="Liang Q."/>
        </authorList>
    </citation>
    <scope>NUCLEOTIDE SEQUENCE [LARGE SCALE GENOMIC DNA]</scope>
    <source>
        <strain evidence="2 3">TMQ4</strain>
    </source>
</reference>
<organism evidence="2 3">
    <name type="scientific">Lujinxingia vulgaris</name>
    <dbReference type="NCBI Taxonomy" id="2600176"/>
    <lineage>
        <taxon>Bacteria</taxon>
        <taxon>Deltaproteobacteria</taxon>
        <taxon>Bradymonadales</taxon>
        <taxon>Lujinxingiaceae</taxon>
        <taxon>Lujinxingia</taxon>
    </lineage>
</organism>
<keyword evidence="3" id="KW-1185">Reference proteome</keyword>
<dbReference type="Gene3D" id="3.40.1000.10">
    <property type="entry name" value="Mog1/PsbP, alpha/beta/alpha sandwich"/>
    <property type="match status" value="1"/>
</dbReference>
<evidence type="ECO:0000313" key="2">
    <source>
        <dbReference type="EMBL" id="TXD36575.1"/>
    </source>
</evidence>
<sequence>MIFRSNCLLKRALLGSLLAISLSTAACADFQITTPDQMVEVSKTKDTAADYVAMTHHGVVVRAQTFEVGESRGADAPPASLEFWEQAVMERMRTRGGYALLEKSDIEAASGEKGLRFEFGRDQNGAPYRYTVALFVTDERIHLIEAGGRQDRYDEATAAVDQALESYVIKR</sequence>
<name>A0A5C6X430_9DELT</name>
<dbReference type="Proteomes" id="UP000321412">
    <property type="component" value="Unassembled WGS sequence"/>
</dbReference>
<feature type="chain" id="PRO_5022677391" description="Serine/threonine protein kinase" evidence="1">
    <location>
        <begin position="29"/>
        <end position="171"/>
    </location>
</feature>
<comment type="caution">
    <text evidence="2">The sequence shown here is derived from an EMBL/GenBank/DDBJ whole genome shotgun (WGS) entry which is preliminary data.</text>
</comment>
<protein>
    <recommendedName>
        <fullName evidence="4">Serine/threonine protein kinase</fullName>
    </recommendedName>
</protein>
<evidence type="ECO:0008006" key="4">
    <source>
        <dbReference type="Google" id="ProtNLM"/>
    </source>
</evidence>
<accession>A0A5C6X430</accession>
<dbReference type="OrthoDB" id="5515396at2"/>
<keyword evidence="1" id="KW-0732">Signal</keyword>
<gene>
    <name evidence="2" type="ORF">FRC98_12115</name>
</gene>
<dbReference type="RefSeq" id="WP_146981703.1">
    <property type="nucleotide sequence ID" value="NZ_VOSM01000005.1"/>
</dbReference>